<protein>
    <submittedName>
        <fullName evidence="1">Uncharacterized protein</fullName>
    </submittedName>
</protein>
<dbReference type="AlphaFoldDB" id="C0ETX8"/>
<accession>C0ETX8</accession>
<reference evidence="1 2" key="1">
    <citation type="submission" date="2009-01" db="EMBL/GenBank/DDBJ databases">
        <authorList>
            <person name="Fulton L."/>
            <person name="Clifton S."/>
            <person name="Fulton B."/>
            <person name="Xu J."/>
            <person name="Minx P."/>
            <person name="Pepin K.H."/>
            <person name="Johnson M."/>
            <person name="Bhonagiri V."/>
            <person name="Nash W.E."/>
            <person name="Mardis E.R."/>
            <person name="Wilson R.K."/>
        </authorList>
    </citation>
    <scope>NUCLEOTIDE SEQUENCE [LARGE SCALE GENOMIC DNA]</scope>
    <source>
        <strain evidence="1 2">DSM 3353</strain>
    </source>
</reference>
<evidence type="ECO:0000313" key="2">
    <source>
        <dbReference type="Proteomes" id="UP000003174"/>
    </source>
</evidence>
<gene>
    <name evidence="1" type="ORF">EUBHAL_00861</name>
</gene>
<evidence type="ECO:0000313" key="1">
    <source>
        <dbReference type="EMBL" id="EEG37269.1"/>
    </source>
</evidence>
<comment type="caution">
    <text evidence="1">The sequence shown here is derived from an EMBL/GenBank/DDBJ whole genome shotgun (WGS) entry which is preliminary data.</text>
</comment>
<proteinExistence type="predicted"/>
<organism evidence="1 2">
    <name type="scientific">Anaerobutyricum hallii DSM 3353</name>
    <dbReference type="NCBI Taxonomy" id="411469"/>
    <lineage>
        <taxon>Bacteria</taxon>
        <taxon>Bacillati</taxon>
        <taxon>Bacillota</taxon>
        <taxon>Clostridia</taxon>
        <taxon>Lachnospirales</taxon>
        <taxon>Lachnospiraceae</taxon>
        <taxon>Anaerobutyricum</taxon>
    </lineage>
</organism>
<sequence>MEPTWSKADVVINSGKMMWHLTSLYPHTAKAQPLKRVWLLYLWPWSKVWMRALKASIQTAATKVTNIGVRFSLGASLCLRQIPI</sequence>
<dbReference type="EMBL" id="ACEP01000046">
    <property type="protein sequence ID" value="EEG37269.1"/>
    <property type="molecule type" value="Genomic_DNA"/>
</dbReference>
<dbReference type="Proteomes" id="UP000003174">
    <property type="component" value="Unassembled WGS sequence"/>
</dbReference>
<reference evidence="1 2" key="2">
    <citation type="submission" date="2009-02" db="EMBL/GenBank/DDBJ databases">
        <title>Draft genome sequence of Eubacterium hallii (DSM 3353).</title>
        <authorList>
            <person name="Sudarsanam P."/>
            <person name="Ley R."/>
            <person name="Guruge J."/>
            <person name="Turnbaugh P.J."/>
            <person name="Mahowald M."/>
            <person name="Liep D."/>
            <person name="Gordon J."/>
        </authorList>
    </citation>
    <scope>NUCLEOTIDE SEQUENCE [LARGE SCALE GENOMIC DNA]</scope>
    <source>
        <strain evidence="1 2">DSM 3353</strain>
    </source>
</reference>
<name>C0ETX8_9FIRM</name>